<dbReference type="RefSeq" id="WP_186887630.1">
    <property type="nucleotide sequence ID" value="NZ_JACONZ010000002.1"/>
</dbReference>
<evidence type="ECO:0000313" key="4">
    <source>
        <dbReference type="EMBL" id="MBC5581268.1"/>
    </source>
</evidence>
<dbReference type="Pfam" id="PF01182">
    <property type="entry name" value="Glucosamine_iso"/>
    <property type="match status" value="1"/>
</dbReference>
<evidence type="ECO:0000256" key="1">
    <source>
        <dbReference type="ARBA" id="ARBA00022801"/>
    </source>
</evidence>
<dbReference type="EMBL" id="JACONZ010000002">
    <property type="protein sequence ID" value="MBC5581268.1"/>
    <property type="molecule type" value="Genomic_DNA"/>
</dbReference>
<proteinExistence type="predicted"/>
<organism evidence="4 5">
    <name type="scientific">Anaerofilum hominis</name>
    <dbReference type="NCBI Taxonomy" id="2763016"/>
    <lineage>
        <taxon>Bacteria</taxon>
        <taxon>Bacillati</taxon>
        <taxon>Bacillota</taxon>
        <taxon>Clostridia</taxon>
        <taxon>Eubacteriales</taxon>
        <taxon>Oscillospiraceae</taxon>
        <taxon>Anaerofilum</taxon>
    </lineage>
</organism>
<dbReference type="GO" id="GO:0042802">
    <property type="term" value="F:identical protein binding"/>
    <property type="evidence" value="ECO:0007669"/>
    <property type="project" value="TreeGrafter"/>
</dbReference>
<dbReference type="GO" id="GO:0005975">
    <property type="term" value="P:carbohydrate metabolic process"/>
    <property type="evidence" value="ECO:0007669"/>
    <property type="project" value="InterPro"/>
</dbReference>
<protein>
    <submittedName>
        <fullName evidence="4">Glucosamine-6-phosphate deaminase</fullName>
    </submittedName>
</protein>
<dbReference type="PANTHER" id="PTHR11280">
    <property type="entry name" value="GLUCOSAMINE-6-PHOSPHATE ISOMERASE"/>
    <property type="match status" value="1"/>
</dbReference>
<dbReference type="GO" id="GO:0004342">
    <property type="term" value="F:glucosamine-6-phosphate deaminase activity"/>
    <property type="evidence" value="ECO:0007669"/>
    <property type="project" value="InterPro"/>
</dbReference>
<dbReference type="CDD" id="cd01399">
    <property type="entry name" value="GlcN6P_deaminase"/>
    <property type="match status" value="1"/>
</dbReference>
<dbReference type="GO" id="GO:0005737">
    <property type="term" value="C:cytoplasm"/>
    <property type="evidence" value="ECO:0007669"/>
    <property type="project" value="TreeGrafter"/>
</dbReference>
<dbReference type="GO" id="GO:0019262">
    <property type="term" value="P:N-acetylneuraminate catabolic process"/>
    <property type="evidence" value="ECO:0007669"/>
    <property type="project" value="TreeGrafter"/>
</dbReference>
<sequence>MNVIVTESYEASAAWVADQICALIAAKPDAKLGLATGGTPVPVYRALIEACKEGRADFSAVRTVNLDEYWGLQPDNDQSYRYFMDTNLFDHINIKKENTYVASGLGDPQANCRALDAAVLEGGAPDLQLLGIGANGHIAFNEANPDRLIAPSHLEDLTPSTIQANSRFFDRPEDVPTKAITMGMAGIMAAKSVVLLATGASKVEAIRGLVMEDAVTTSNPSTLLKLHPNATVVIDRALADAVGYQG</sequence>
<keyword evidence="5" id="KW-1185">Reference proteome</keyword>
<dbReference type="GO" id="GO:0006043">
    <property type="term" value="P:glucosamine catabolic process"/>
    <property type="evidence" value="ECO:0007669"/>
    <property type="project" value="TreeGrafter"/>
</dbReference>
<dbReference type="Proteomes" id="UP000659630">
    <property type="component" value="Unassembled WGS sequence"/>
</dbReference>
<dbReference type="InterPro" id="IPR004547">
    <property type="entry name" value="Glucosamine6P_isomerase"/>
</dbReference>
<accession>A0A923I6M2</accession>
<keyword evidence="1" id="KW-0378">Hydrolase</keyword>
<evidence type="ECO:0000256" key="2">
    <source>
        <dbReference type="ARBA" id="ARBA00023277"/>
    </source>
</evidence>
<gene>
    <name evidence="4" type="ORF">H8S23_07080</name>
</gene>
<dbReference type="SUPFAM" id="SSF100950">
    <property type="entry name" value="NagB/RpiA/CoA transferase-like"/>
    <property type="match status" value="1"/>
</dbReference>
<dbReference type="InterPro" id="IPR006148">
    <property type="entry name" value="Glc/Gal-6P_isomerase"/>
</dbReference>
<name>A0A923I6M2_9FIRM</name>
<comment type="caution">
    <text evidence="4">The sequence shown here is derived from an EMBL/GenBank/DDBJ whole genome shotgun (WGS) entry which is preliminary data.</text>
</comment>
<reference evidence="4" key="1">
    <citation type="submission" date="2020-08" db="EMBL/GenBank/DDBJ databases">
        <title>Genome public.</title>
        <authorList>
            <person name="Liu C."/>
            <person name="Sun Q."/>
        </authorList>
    </citation>
    <scope>NUCLEOTIDE SEQUENCE</scope>
    <source>
        <strain evidence="4">BX8</strain>
    </source>
</reference>
<keyword evidence="2" id="KW-0119">Carbohydrate metabolism</keyword>
<dbReference type="InterPro" id="IPR037171">
    <property type="entry name" value="NagB/RpiA_transferase-like"/>
</dbReference>
<feature type="domain" description="Glucosamine/galactosamine-6-phosphate isomerase" evidence="3">
    <location>
        <begin position="9"/>
        <end position="225"/>
    </location>
</feature>
<dbReference type="PANTHER" id="PTHR11280:SF5">
    <property type="entry name" value="GLUCOSAMINE-6-PHOSPHATE ISOMERASE"/>
    <property type="match status" value="1"/>
</dbReference>
<evidence type="ECO:0000259" key="3">
    <source>
        <dbReference type="Pfam" id="PF01182"/>
    </source>
</evidence>
<dbReference type="AlphaFoldDB" id="A0A923I6M2"/>
<dbReference type="GO" id="GO:0006046">
    <property type="term" value="P:N-acetylglucosamine catabolic process"/>
    <property type="evidence" value="ECO:0007669"/>
    <property type="project" value="TreeGrafter"/>
</dbReference>
<evidence type="ECO:0000313" key="5">
    <source>
        <dbReference type="Proteomes" id="UP000659630"/>
    </source>
</evidence>
<dbReference type="Gene3D" id="3.40.50.1360">
    <property type="match status" value="1"/>
</dbReference>